<reference evidence="2" key="1">
    <citation type="submission" date="2021-05" db="EMBL/GenBank/DDBJ databases">
        <title>Molecular characterization for Shewanella algae harboring chromosomal blaOXA-55-like strains isolated from clinical and environment sample.</title>
        <authorList>
            <person name="Ohama Y."/>
            <person name="Aoki K."/>
            <person name="Harada S."/>
            <person name="Moriya K."/>
            <person name="Ishii Y."/>
            <person name="Tateda K."/>
        </authorList>
    </citation>
    <scope>NUCLEOTIDE SEQUENCE</scope>
    <source>
        <strain evidence="2">JCM 11563</strain>
    </source>
</reference>
<proteinExistence type="predicted"/>
<dbReference type="RefSeq" id="WP_220782725.1">
    <property type="nucleotide sequence ID" value="NZ_BPEY01000091.1"/>
</dbReference>
<dbReference type="EMBL" id="BPEY01000091">
    <property type="protein sequence ID" value="GIU50622.1"/>
    <property type="molecule type" value="Genomic_DNA"/>
</dbReference>
<protein>
    <submittedName>
        <fullName evidence="2">Uncharacterized protein</fullName>
    </submittedName>
</protein>
<keyword evidence="1" id="KW-0472">Membrane</keyword>
<keyword evidence="1" id="KW-0812">Transmembrane</keyword>
<organism evidence="2 3">
    <name type="scientific">Shewanella sairae</name>
    <dbReference type="NCBI Taxonomy" id="190310"/>
    <lineage>
        <taxon>Bacteria</taxon>
        <taxon>Pseudomonadati</taxon>
        <taxon>Pseudomonadota</taxon>
        <taxon>Gammaproteobacteria</taxon>
        <taxon>Alteromonadales</taxon>
        <taxon>Shewanellaceae</taxon>
        <taxon>Shewanella</taxon>
    </lineage>
</organism>
<feature type="transmembrane region" description="Helical" evidence="1">
    <location>
        <begin position="211"/>
        <end position="233"/>
    </location>
</feature>
<evidence type="ECO:0000313" key="3">
    <source>
        <dbReference type="Proteomes" id="UP000887104"/>
    </source>
</evidence>
<gene>
    <name evidence="2" type="ORF">TUM4438_37300</name>
</gene>
<dbReference type="Proteomes" id="UP000887104">
    <property type="component" value="Unassembled WGS sequence"/>
</dbReference>
<feature type="transmembrane region" description="Helical" evidence="1">
    <location>
        <begin position="171"/>
        <end position="191"/>
    </location>
</feature>
<evidence type="ECO:0000256" key="1">
    <source>
        <dbReference type="SAM" id="Phobius"/>
    </source>
</evidence>
<accession>A0ABQ4PPE7</accession>
<keyword evidence="1" id="KW-1133">Transmembrane helix</keyword>
<evidence type="ECO:0000313" key="2">
    <source>
        <dbReference type="EMBL" id="GIU50622.1"/>
    </source>
</evidence>
<sequence length="307" mass="33994">MKISLLSLELASGQTQQFGGVSNKTGLKQRLNEIFDSVVFEELAVDASGDALTMPMLIVQAKIKQVEITFTYDLLSKEEGLLALYYSNAKKGKQRQKEFGFVSFAELEQHLQRLLSESEINFVEYYFPKQTKVNQAIKYAGIAYICGACLGLVSLVFFADLIWRDDFFQSAFIAAGMTYAMTLPILLFKALSQEGREQAAMVGQSISRQVLAILVGNVILSCAIILGGCHLLHEITAKPLNMDITFTDKRRDYWGKNCKGGVNIAHFSGAICLEDRAYWKVISPGMHATAQGESSAIAFNIKAIELK</sequence>
<keyword evidence="3" id="KW-1185">Reference proteome</keyword>
<name>A0ABQ4PPE7_9GAMM</name>
<feature type="transmembrane region" description="Helical" evidence="1">
    <location>
        <begin position="139"/>
        <end position="159"/>
    </location>
</feature>
<comment type="caution">
    <text evidence="2">The sequence shown here is derived from an EMBL/GenBank/DDBJ whole genome shotgun (WGS) entry which is preliminary data.</text>
</comment>